<dbReference type="InterPro" id="IPR028082">
    <property type="entry name" value="Peripla_BP_I"/>
</dbReference>
<dbReference type="GO" id="GO:0003700">
    <property type="term" value="F:DNA-binding transcription factor activity"/>
    <property type="evidence" value="ECO:0007669"/>
    <property type="project" value="TreeGrafter"/>
</dbReference>
<dbReference type="PANTHER" id="PTHR30146">
    <property type="entry name" value="LACI-RELATED TRANSCRIPTIONAL REPRESSOR"/>
    <property type="match status" value="1"/>
</dbReference>
<dbReference type="InterPro" id="IPR010982">
    <property type="entry name" value="Lambda_DNA-bd_dom_sf"/>
</dbReference>
<organism evidence="6 7">
    <name type="scientific">Paenibacillus terrae</name>
    <dbReference type="NCBI Taxonomy" id="159743"/>
    <lineage>
        <taxon>Bacteria</taxon>
        <taxon>Bacillati</taxon>
        <taxon>Bacillota</taxon>
        <taxon>Bacilli</taxon>
        <taxon>Bacillales</taxon>
        <taxon>Paenibacillaceae</taxon>
        <taxon>Paenibacillus</taxon>
    </lineage>
</organism>
<name>A0A0D7WYN6_9BACL</name>
<dbReference type="RefSeq" id="WP_044647404.1">
    <property type="nucleotide sequence ID" value="NZ_JTHP01000038.1"/>
</dbReference>
<dbReference type="PROSITE" id="PS50932">
    <property type="entry name" value="HTH_LACI_2"/>
    <property type="match status" value="1"/>
</dbReference>
<evidence type="ECO:0000256" key="3">
    <source>
        <dbReference type="ARBA" id="ARBA00023125"/>
    </source>
</evidence>
<accession>A0A0D7WYN6</accession>
<dbReference type="Gene3D" id="3.40.50.2300">
    <property type="match status" value="2"/>
</dbReference>
<dbReference type="PRINTS" id="PR00036">
    <property type="entry name" value="HTHLACI"/>
</dbReference>
<evidence type="ECO:0000256" key="1">
    <source>
        <dbReference type="ARBA" id="ARBA00022491"/>
    </source>
</evidence>
<protein>
    <submittedName>
        <fullName evidence="6">LacI family transcriptional regulator</fullName>
    </submittedName>
</protein>
<keyword evidence="1" id="KW-0678">Repressor</keyword>
<dbReference type="GO" id="GO:0000976">
    <property type="term" value="F:transcription cis-regulatory region binding"/>
    <property type="evidence" value="ECO:0007669"/>
    <property type="project" value="TreeGrafter"/>
</dbReference>
<keyword evidence="3" id="KW-0238">DNA-binding</keyword>
<dbReference type="Proteomes" id="UP000032534">
    <property type="component" value="Unassembled WGS sequence"/>
</dbReference>
<proteinExistence type="predicted"/>
<evidence type="ECO:0000313" key="7">
    <source>
        <dbReference type="Proteomes" id="UP000032534"/>
    </source>
</evidence>
<evidence type="ECO:0000259" key="5">
    <source>
        <dbReference type="PROSITE" id="PS50932"/>
    </source>
</evidence>
<evidence type="ECO:0000313" key="6">
    <source>
        <dbReference type="EMBL" id="KJD44296.1"/>
    </source>
</evidence>
<dbReference type="CDD" id="cd01392">
    <property type="entry name" value="HTH_LacI"/>
    <property type="match status" value="1"/>
</dbReference>
<dbReference type="Gene3D" id="1.10.260.40">
    <property type="entry name" value="lambda repressor-like DNA-binding domains"/>
    <property type="match status" value="1"/>
</dbReference>
<dbReference type="SUPFAM" id="SSF53822">
    <property type="entry name" value="Periplasmic binding protein-like I"/>
    <property type="match status" value="1"/>
</dbReference>
<sequence length="342" mass="38177">MTTIKQVASFAGVSVATVSRVINETGYVHEDTRRKVEAAVKQLNYKPNEVARSLYKKKSRLIGLLLPDITNPYFPLLARGVEDRMQENDFRIIFGNSDEDRQKELDYMDTFIQNNVVGVISSTNDPNADCYAKLKIPVVFLDRTSNDSPSVYADGAHGGRLAAQEIVARGSKQITVMQGPAHIRPAQDRFRGAVEELQQSSIAYHVVKTTSFSFKEAELWAKELFNKHPDTDGVIASNDIVATAVMHEAHRLGKKIPDDVQIIGFDDIPLSSLLFPPLSTIRQPAYEMGWEAAGLLIQLIEQSQVTKSSVPNLHSSIFTHPSIQLPVKFIERETTRKVDYHG</sequence>
<dbReference type="Pfam" id="PF00356">
    <property type="entry name" value="LacI"/>
    <property type="match status" value="1"/>
</dbReference>
<dbReference type="EMBL" id="JTHP01000038">
    <property type="protein sequence ID" value="KJD44296.1"/>
    <property type="molecule type" value="Genomic_DNA"/>
</dbReference>
<dbReference type="CDD" id="cd06291">
    <property type="entry name" value="PBP1_Qymf-like"/>
    <property type="match status" value="1"/>
</dbReference>
<feature type="domain" description="HTH lacI-type" evidence="5">
    <location>
        <begin position="2"/>
        <end position="56"/>
    </location>
</feature>
<reference evidence="6 7" key="1">
    <citation type="submission" date="2014-11" db="EMBL/GenBank/DDBJ databases">
        <title>Draft Genome Sequences of Paenibacillus polymyxa NRRL B-30509 and Paenibacillus terrae NRRL B-30644, Strains from a Poultry Environment that Produce Tridecaptin A and Paenicidins.</title>
        <authorList>
            <person name="van Belkum M.J."/>
            <person name="Lohans C.T."/>
            <person name="Vederas J.C."/>
        </authorList>
    </citation>
    <scope>NUCLEOTIDE SEQUENCE [LARGE SCALE GENOMIC DNA]</scope>
    <source>
        <strain evidence="6 7">NRRL B-30644</strain>
    </source>
</reference>
<dbReference type="InterPro" id="IPR000843">
    <property type="entry name" value="HTH_LacI"/>
</dbReference>
<evidence type="ECO:0000256" key="2">
    <source>
        <dbReference type="ARBA" id="ARBA00023015"/>
    </source>
</evidence>
<keyword evidence="2" id="KW-0805">Transcription regulation</keyword>
<dbReference type="PATRIC" id="fig|159743.3.peg.3976"/>
<dbReference type="PANTHER" id="PTHR30146:SF95">
    <property type="entry name" value="RIBOSE OPERON REPRESSOR"/>
    <property type="match status" value="1"/>
</dbReference>
<dbReference type="OrthoDB" id="9796186at2"/>
<comment type="caution">
    <text evidence="6">The sequence shown here is derived from an EMBL/GenBank/DDBJ whole genome shotgun (WGS) entry which is preliminary data.</text>
</comment>
<keyword evidence="7" id="KW-1185">Reference proteome</keyword>
<dbReference type="AlphaFoldDB" id="A0A0D7WYN6"/>
<keyword evidence="4" id="KW-0804">Transcription</keyword>
<dbReference type="SUPFAM" id="SSF47413">
    <property type="entry name" value="lambda repressor-like DNA-binding domains"/>
    <property type="match status" value="1"/>
</dbReference>
<dbReference type="Pfam" id="PF13377">
    <property type="entry name" value="Peripla_BP_3"/>
    <property type="match status" value="1"/>
</dbReference>
<dbReference type="InterPro" id="IPR046335">
    <property type="entry name" value="LacI/GalR-like_sensor"/>
</dbReference>
<evidence type="ECO:0000256" key="4">
    <source>
        <dbReference type="ARBA" id="ARBA00023163"/>
    </source>
</evidence>
<gene>
    <name evidence="6" type="ORF">QD47_17870</name>
</gene>
<dbReference type="SMART" id="SM00354">
    <property type="entry name" value="HTH_LACI"/>
    <property type="match status" value="1"/>
</dbReference>